<sequence>MLSNPPFFVSSSFLQLAFQHPSSPGVYRAERRGKRPRGRSGGVRRMEEKGMHGVWWW</sequence>
<feature type="region of interest" description="Disordered" evidence="1">
    <location>
        <begin position="24"/>
        <end position="45"/>
    </location>
</feature>
<dbReference type="Proteomes" id="UP000322667">
    <property type="component" value="Chromosome A06"/>
</dbReference>
<reference evidence="2 3" key="1">
    <citation type="submission" date="2019-07" db="EMBL/GenBank/DDBJ databases">
        <title>WGS assembly of Gossypium tomentosum.</title>
        <authorList>
            <person name="Chen Z.J."/>
            <person name="Sreedasyam A."/>
            <person name="Ando A."/>
            <person name="Song Q."/>
            <person name="De L."/>
            <person name="Hulse-Kemp A."/>
            <person name="Ding M."/>
            <person name="Ye W."/>
            <person name="Kirkbride R."/>
            <person name="Jenkins J."/>
            <person name="Plott C."/>
            <person name="Lovell J."/>
            <person name="Lin Y.-M."/>
            <person name="Vaughn R."/>
            <person name="Liu B."/>
            <person name="Li W."/>
            <person name="Simpson S."/>
            <person name="Scheffler B."/>
            <person name="Saski C."/>
            <person name="Grover C."/>
            <person name="Hu G."/>
            <person name="Conover J."/>
            <person name="Carlson J."/>
            <person name="Shu S."/>
            <person name="Boston L."/>
            <person name="Williams M."/>
            <person name="Peterson D."/>
            <person name="Mcgee K."/>
            <person name="Jones D."/>
            <person name="Wendel J."/>
            <person name="Stelly D."/>
            <person name="Grimwood J."/>
            <person name="Schmutz J."/>
        </authorList>
    </citation>
    <scope>NUCLEOTIDE SEQUENCE [LARGE SCALE GENOMIC DNA]</scope>
    <source>
        <strain evidence="2">7179.01</strain>
    </source>
</reference>
<keyword evidence="3" id="KW-1185">Reference proteome</keyword>
<accession>A0A5D2PZA1</accession>
<dbReference type="AlphaFoldDB" id="A0A5D2PZA1"/>
<evidence type="ECO:0000256" key="1">
    <source>
        <dbReference type="SAM" id="MobiDB-lite"/>
    </source>
</evidence>
<proteinExistence type="predicted"/>
<dbReference type="EMBL" id="CM017615">
    <property type="protein sequence ID" value="TYI21123.1"/>
    <property type="molecule type" value="Genomic_DNA"/>
</dbReference>
<evidence type="ECO:0000313" key="2">
    <source>
        <dbReference type="EMBL" id="TYI21123.1"/>
    </source>
</evidence>
<protein>
    <submittedName>
        <fullName evidence="2">Uncharacterized protein</fullName>
    </submittedName>
</protein>
<organism evidence="2 3">
    <name type="scientific">Gossypium tomentosum</name>
    <name type="common">Hawaiian cotton</name>
    <name type="synonym">Gossypium sandvicense</name>
    <dbReference type="NCBI Taxonomy" id="34277"/>
    <lineage>
        <taxon>Eukaryota</taxon>
        <taxon>Viridiplantae</taxon>
        <taxon>Streptophyta</taxon>
        <taxon>Embryophyta</taxon>
        <taxon>Tracheophyta</taxon>
        <taxon>Spermatophyta</taxon>
        <taxon>Magnoliopsida</taxon>
        <taxon>eudicotyledons</taxon>
        <taxon>Gunneridae</taxon>
        <taxon>Pentapetalae</taxon>
        <taxon>rosids</taxon>
        <taxon>malvids</taxon>
        <taxon>Malvales</taxon>
        <taxon>Malvaceae</taxon>
        <taxon>Malvoideae</taxon>
        <taxon>Gossypium</taxon>
    </lineage>
</organism>
<evidence type="ECO:0000313" key="3">
    <source>
        <dbReference type="Proteomes" id="UP000322667"/>
    </source>
</evidence>
<gene>
    <name evidence="2" type="ORF">ES332_A06G015500v1</name>
</gene>
<name>A0A5D2PZA1_GOSTO</name>